<reference evidence="2 3" key="1">
    <citation type="submission" date="2024-06" db="EMBL/GenBank/DDBJ databases">
        <title>The Natural Products Discovery Center: Release of the First 8490 Sequenced Strains for Exploring Actinobacteria Biosynthetic Diversity.</title>
        <authorList>
            <person name="Kalkreuter E."/>
            <person name="Kautsar S.A."/>
            <person name="Yang D."/>
            <person name="Bader C.D."/>
            <person name="Teijaro C.N."/>
            <person name="Fluegel L."/>
            <person name="Davis C.M."/>
            <person name="Simpson J.R."/>
            <person name="Lauterbach L."/>
            <person name="Steele A.D."/>
            <person name="Gui C."/>
            <person name="Meng S."/>
            <person name="Li G."/>
            <person name="Viehrig K."/>
            <person name="Ye F."/>
            <person name="Su P."/>
            <person name="Kiefer A.F."/>
            <person name="Nichols A."/>
            <person name="Cepeda A.J."/>
            <person name="Yan W."/>
            <person name="Fan B."/>
            <person name="Jiang Y."/>
            <person name="Adhikari A."/>
            <person name="Zheng C.-J."/>
            <person name="Schuster L."/>
            <person name="Cowan T.M."/>
            <person name="Smanski M.J."/>
            <person name="Chevrette M.G."/>
            <person name="De Carvalho L.P.S."/>
            <person name="Shen B."/>
        </authorList>
    </citation>
    <scope>NUCLEOTIDE SEQUENCE [LARGE SCALE GENOMIC DNA]</scope>
    <source>
        <strain evidence="2 3">NPDC000632</strain>
    </source>
</reference>
<dbReference type="InterPro" id="IPR036663">
    <property type="entry name" value="Fumarylacetoacetase_C_sf"/>
</dbReference>
<sequence>MRPAAARRRTEAARLLREAERRTAPVEALSTAWPDLGLADTYAVQQDNVARRLAAGSTVIGHKAGLTSAPMRELLGVDEPGLGHLLDDMVHRDGGTVRAPGTVPHGSNPRSASASPGRCVDPA</sequence>
<dbReference type="EMBL" id="JBEPCV010000021">
    <property type="protein sequence ID" value="MER6906281.1"/>
    <property type="molecule type" value="Genomic_DNA"/>
</dbReference>
<gene>
    <name evidence="2" type="ORF">ABT322_21430</name>
</gene>
<dbReference type="InterPro" id="IPR050772">
    <property type="entry name" value="Hydratase-Decarb/MhpD_sf"/>
</dbReference>
<dbReference type="PANTHER" id="PTHR30143:SF0">
    <property type="entry name" value="2-KETO-4-PENTENOATE HYDRATASE"/>
    <property type="match status" value="1"/>
</dbReference>
<proteinExistence type="predicted"/>
<dbReference type="Proteomes" id="UP001490330">
    <property type="component" value="Unassembled WGS sequence"/>
</dbReference>
<evidence type="ECO:0000313" key="2">
    <source>
        <dbReference type="EMBL" id="MER6906281.1"/>
    </source>
</evidence>
<dbReference type="RefSeq" id="WP_350720205.1">
    <property type="nucleotide sequence ID" value="NZ_JBEPCO010000018.1"/>
</dbReference>
<comment type="caution">
    <text evidence="2">The sequence shown here is derived from an EMBL/GenBank/DDBJ whole genome shotgun (WGS) entry which is preliminary data.</text>
</comment>
<protein>
    <recommendedName>
        <fullName evidence="4">2-keto-4-pentenoate hydratase</fullName>
    </recommendedName>
</protein>
<dbReference type="SUPFAM" id="SSF56529">
    <property type="entry name" value="FAH"/>
    <property type="match status" value="1"/>
</dbReference>
<feature type="region of interest" description="Disordered" evidence="1">
    <location>
        <begin position="91"/>
        <end position="123"/>
    </location>
</feature>
<evidence type="ECO:0008006" key="4">
    <source>
        <dbReference type="Google" id="ProtNLM"/>
    </source>
</evidence>
<accession>A0ABV1VIG3</accession>
<keyword evidence="3" id="KW-1185">Reference proteome</keyword>
<organism evidence="2 3">
    <name type="scientific">Streptomyces flaveolus</name>
    <dbReference type="NCBI Taxonomy" id="67297"/>
    <lineage>
        <taxon>Bacteria</taxon>
        <taxon>Bacillati</taxon>
        <taxon>Actinomycetota</taxon>
        <taxon>Actinomycetes</taxon>
        <taxon>Kitasatosporales</taxon>
        <taxon>Streptomycetaceae</taxon>
        <taxon>Streptomyces</taxon>
    </lineage>
</organism>
<dbReference type="PANTHER" id="PTHR30143">
    <property type="entry name" value="ACID HYDRATASE"/>
    <property type="match status" value="1"/>
</dbReference>
<evidence type="ECO:0000313" key="3">
    <source>
        <dbReference type="Proteomes" id="UP001490330"/>
    </source>
</evidence>
<evidence type="ECO:0000256" key="1">
    <source>
        <dbReference type="SAM" id="MobiDB-lite"/>
    </source>
</evidence>
<name>A0ABV1VIG3_9ACTN</name>
<dbReference type="Gene3D" id="3.90.850.10">
    <property type="entry name" value="Fumarylacetoacetase-like, C-terminal domain"/>
    <property type="match status" value="1"/>
</dbReference>